<name>A0A316F755_9ACTN</name>
<dbReference type="Proteomes" id="UP000245697">
    <property type="component" value="Unassembled WGS sequence"/>
</dbReference>
<keyword evidence="3" id="KW-1185">Reference proteome</keyword>
<proteinExistence type="predicted"/>
<evidence type="ECO:0000256" key="1">
    <source>
        <dbReference type="SAM" id="MobiDB-lite"/>
    </source>
</evidence>
<sequence>MADGESDEEAGNGPALPSPPDSPPPPEPAEADGAARQPAEPRQPSPAVTDAEDDEVTVGDLRIDPRAIAEMLGIRFDETTTHGPAQFGSHNTMKNYFGEQPLDLIIDPLPALRCYAPADADKRLHDLLSQRATGCLTGLRNSGRFTTVRAALEVRHDPRRVYEIKLPTDVDPEELTRDPERLPEDSGFVLRLAGNGHIGAMRKLEGTFHRRRSSLLLIRDEGTWRWEHQGGEVRHERPDLFAVFQEHLTNLLAETGQAIPALYLSDEVGGELKAVNGPKESVAFAHAFAEKRPSTEREVRDILDRSHGKRRERAAAILLPDRNTTSRVRRAGQHERAFRLCYAVFERRPLHYVFEAADRLLHEIDSAALRPDWGSMALLHPVRDLLGERLSEEWDEGQKPGSVVRGASRTAVLRDAGLRRAIIDVAWHEFDGTRAALLKWLDRLADDDDEVMRRAAADTAGILVLHDFDRLHAGLVDRWSRSGRASTRQVAAWTMTIADQAGDVGPMVRAKLSEWCSERSYQGDTAARVYASGLEQTVLAWSMFDLARIAVAPFQRRRRVVAVAISQLYRPDRADWLIAELHEWSKERSLQVHAARAFVLLAARTDQDVPGERPDLLERLLRGGMDREQLGRLWLGAFLDARSAFAAGEALAGWLDYADRHEEYIPILVSLLEAVAAGSPTTRRRVAFYLSRTATFRNGLPGWTPDWMKQKRRES</sequence>
<feature type="compositionally biased region" description="Acidic residues" evidence="1">
    <location>
        <begin position="1"/>
        <end position="10"/>
    </location>
</feature>
<feature type="region of interest" description="Disordered" evidence="1">
    <location>
        <begin position="1"/>
        <end position="55"/>
    </location>
</feature>
<feature type="compositionally biased region" description="Pro residues" evidence="1">
    <location>
        <begin position="16"/>
        <end position="28"/>
    </location>
</feature>
<protein>
    <submittedName>
        <fullName evidence="2">Uncharacterized protein</fullName>
    </submittedName>
</protein>
<dbReference type="EMBL" id="QGGR01000014">
    <property type="protein sequence ID" value="PWK42678.1"/>
    <property type="molecule type" value="Genomic_DNA"/>
</dbReference>
<accession>A0A316F755</accession>
<gene>
    <name evidence="2" type="ORF">BC793_114122</name>
</gene>
<evidence type="ECO:0000313" key="2">
    <source>
        <dbReference type="EMBL" id="PWK42678.1"/>
    </source>
</evidence>
<dbReference type="AlphaFoldDB" id="A0A316F755"/>
<evidence type="ECO:0000313" key="3">
    <source>
        <dbReference type="Proteomes" id="UP000245697"/>
    </source>
</evidence>
<reference evidence="2 3" key="1">
    <citation type="submission" date="2018-05" db="EMBL/GenBank/DDBJ databases">
        <title>Genomic Encyclopedia of Archaeal and Bacterial Type Strains, Phase II (KMG-II): from individual species to whole genera.</title>
        <authorList>
            <person name="Goeker M."/>
        </authorList>
    </citation>
    <scope>NUCLEOTIDE SEQUENCE [LARGE SCALE GENOMIC DNA]</scope>
    <source>
        <strain evidence="2 3">DSM 45184</strain>
    </source>
</reference>
<organism evidence="2 3">
    <name type="scientific">Actinoplanes xinjiangensis</name>
    <dbReference type="NCBI Taxonomy" id="512350"/>
    <lineage>
        <taxon>Bacteria</taxon>
        <taxon>Bacillati</taxon>
        <taxon>Actinomycetota</taxon>
        <taxon>Actinomycetes</taxon>
        <taxon>Micromonosporales</taxon>
        <taxon>Micromonosporaceae</taxon>
        <taxon>Actinoplanes</taxon>
    </lineage>
</organism>
<comment type="caution">
    <text evidence="2">The sequence shown here is derived from an EMBL/GenBank/DDBJ whole genome shotgun (WGS) entry which is preliminary data.</text>
</comment>
<dbReference type="RefSeq" id="WP_239169937.1">
    <property type="nucleotide sequence ID" value="NZ_BONA01000031.1"/>
</dbReference>